<evidence type="ECO:0000313" key="3">
    <source>
        <dbReference type="Proteomes" id="UP000199620"/>
    </source>
</evidence>
<organism evidence="1 4">
    <name type="scientific">Pseudomonas brenneri</name>
    <dbReference type="NCBI Taxonomy" id="129817"/>
    <lineage>
        <taxon>Bacteria</taxon>
        <taxon>Pseudomonadati</taxon>
        <taxon>Pseudomonadota</taxon>
        <taxon>Gammaproteobacteria</taxon>
        <taxon>Pseudomonadales</taxon>
        <taxon>Pseudomonadaceae</taxon>
        <taxon>Pseudomonas</taxon>
    </lineage>
</organism>
<dbReference type="EMBL" id="VUOL01000017">
    <property type="protein sequence ID" value="KAA2227022.1"/>
    <property type="molecule type" value="Genomic_DNA"/>
</dbReference>
<proteinExistence type="predicted"/>
<dbReference type="Proteomes" id="UP000325296">
    <property type="component" value="Unassembled WGS sequence"/>
</dbReference>
<dbReference type="OrthoDB" id="719343at2"/>
<dbReference type="AlphaFoldDB" id="A0A5B2UKS0"/>
<dbReference type="Proteomes" id="UP000199620">
    <property type="component" value="Chromosome I"/>
</dbReference>
<reference evidence="2 3" key="1">
    <citation type="submission" date="2016-10" db="EMBL/GenBank/DDBJ databases">
        <authorList>
            <person name="Varghese N."/>
            <person name="Submissions S."/>
        </authorList>
    </citation>
    <scope>NUCLEOTIDE SEQUENCE [LARGE SCALE GENOMIC DNA]</scope>
    <source>
        <strain evidence="2 3">BS2771</strain>
    </source>
</reference>
<protein>
    <submittedName>
        <fullName evidence="1">Uncharacterized protein</fullName>
    </submittedName>
</protein>
<evidence type="ECO:0000313" key="4">
    <source>
        <dbReference type="Proteomes" id="UP000325296"/>
    </source>
</evidence>
<sequence length="735" mass="81365">MTLISDVQLACSRLAQHGWHSLLLQHGLDITALDLQQELSKPLHIDRTIKGFEDYSHSGVRGIEAGKPAESLLYHAFASPNVITTAQGTQLTAFPSALEIEQLLNFVYGVNPPSLETLRVYAGTAPLAIVVFAYEYRPRPETVHQCQADLCFSRTGVARVGTAPVLYDAARRGFLPFVDTATQQMRVTPARYGAYLAMQKKGARECFGPMNFQTPSDADLDFWVPIHKLFNGKECLLGLDLTVHLDNYQINEKIRQVHTRFNNTGWQEPDILNYPFVITEGLCHWAEPTDFGMGLLVPDDKERLVELAYYQERPLSFTMPSGTGGLVHGRHRVHDDGSIEDLNNVEGVDAIVKQGGYRALHYQDAMADGWVHARCPQLESCGLDKDSVAAYSIIGAPDFFPLCGQRELKVWSSDPDIFPCPTPPCPEVWHTRVNPLSDVRFPINPTLVGSHFADEDRTATAIVSLPFDASMAVTAQAVPEVGLAQRQSYLPDFASGVFGPGWEVGRGLIDKPFTNVLNGYMLASPFTEDARICAALGSYWPGVAPDSTRTFEPRSIASTVIPLTDTEIGLTGETSWDGLTGPVLVDYDGRQVVQYQSYEYSDYTGAALAGQLSSAITGQVGTQQYHQRVLAMRRAYHAVGAGTDKALRTLWPVLSFSLVQSADEGLQAAQQQAGHFLEGEVMYFFLYKHGAIITPSDNFKRRYVEIEARVQLYVSQTALLIKQDETLWRLLDESF</sequence>
<evidence type="ECO:0000313" key="2">
    <source>
        <dbReference type="EMBL" id="SDU91541.1"/>
    </source>
</evidence>
<reference evidence="1 4" key="2">
    <citation type="submission" date="2019-09" db="EMBL/GenBank/DDBJ databases">
        <title>Draft genome sequence of Pseudomonas brenneri CCUG 51514(T).</title>
        <authorList>
            <person name="Tunovic T."/>
            <person name="Pineiro-Iglesias B."/>
            <person name="Unosson C."/>
            <person name="Inganas E."/>
            <person name="Ohlen M."/>
            <person name="Cardew S."/>
            <person name="Jensie-Markopoulos S."/>
            <person name="Salva-Serra F."/>
            <person name="Jaen-Luchoro D."/>
            <person name="Svensson-Stadler L."/>
            <person name="Chun J."/>
            <person name="Moore E."/>
        </authorList>
    </citation>
    <scope>NUCLEOTIDE SEQUENCE [LARGE SCALE GENOMIC DNA]</scope>
    <source>
        <strain evidence="1 4">CCUG 51514</strain>
    </source>
</reference>
<dbReference type="RefSeq" id="WP_090291005.1">
    <property type="nucleotide sequence ID" value="NZ_BMNU01000001.1"/>
</dbReference>
<accession>A0A5B2UKS0</accession>
<gene>
    <name evidence="1" type="ORF">F1720_23850</name>
    <name evidence="2" type="ORF">SAMN04490181_1481</name>
</gene>
<evidence type="ECO:0000313" key="1">
    <source>
        <dbReference type="EMBL" id="KAA2227022.1"/>
    </source>
</evidence>
<dbReference type="EMBL" id="LT629800">
    <property type="protein sequence ID" value="SDU91541.1"/>
    <property type="molecule type" value="Genomic_DNA"/>
</dbReference>
<keyword evidence="3" id="KW-1185">Reference proteome</keyword>
<name>A0A5B2UKS0_9PSED</name>